<feature type="region of interest" description="Disordered" evidence="1">
    <location>
        <begin position="16"/>
        <end position="78"/>
    </location>
</feature>
<comment type="caution">
    <text evidence="2">The sequence shown here is derived from an EMBL/GenBank/DDBJ whole genome shotgun (WGS) entry which is preliminary data.</text>
</comment>
<reference evidence="2" key="1">
    <citation type="submission" date="2021-09" db="EMBL/GenBank/DDBJ databases">
        <authorList>
            <person name="Martin H S."/>
        </authorList>
    </citation>
    <scope>NUCLEOTIDE SEQUENCE</scope>
</reference>
<organism evidence="2 3">
    <name type="scientific">Danaus chrysippus</name>
    <name type="common">African queen</name>
    <dbReference type="NCBI Taxonomy" id="151541"/>
    <lineage>
        <taxon>Eukaryota</taxon>
        <taxon>Metazoa</taxon>
        <taxon>Ecdysozoa</taxon>
        <taxon>Arthropoda</taxon>
        <taxon>Hexapoda</taxon>
        <taxon>Insecta</taxon>
        <taxon>Pterygota</taxon>
        <taxon>Neoptera</taxon>
        <taxon>Endopterygota</taxon>
        <taxon>Lepidoptera</taxon>
        <taxon>Glossata</taxon>
        <taxon>Ditrysia</taxon>
        <taxon>Papilionoidea</taxon>
        <taxon>Nymphalidae</taxon>
        <taxon>Danainae</taxon>
        <taxon>Danaini</taxon>
        <taxon>Danaina</taxon>
        <taxon>Danaus</taxon>
        <taxon>Anosia</taxon>
    </lineage>
</organism>
<dbReference type="EMBL" id="CAKASE010000052">
    <property type="protein sequence ID" value="CAG9564952.1"/>
    <property type="molecule type" value="Genomic_DNA"/>
</dbReference>
<gene>
    <name evidence="2" type="ORF">DCHRY22_LOCUS5870</name>
</gene>
<proteinExistence type="predicted"/>
<evidence type="ECO:0000313" key="2">
    <source>
        <dbReference type="EMBL" id="CAG9564952.1"/>
    </source>
</evidence>
<accession>A0A8J2QKR2</accession>
<feature type="compositionally biased region" description="Low complexity" evidence="1">
    <location>
        <begin position="48"/>
        <end position="63"/>
    </location>
</feature>
<keyword evidence="3" id="KW-1185">Reference proteome</keyword>
<sequence length="163" mass="18390">MNTFYLQIDENSEIATDTVDFENSNTALEENDGEENSNAADENRVQEVTETSSTSSSTFTVSSKLATKKRGKSNKRQDEVYEAIEKINKIAENVTKNATSLLENKEDEFDIFGRYIGVTNIARRVFNCCKNKYSKGFIGNSIKSIETANPIFVVLDVQYLRSR</sequence>
<evidence type="ECO:0000256" key="1">
    <source>
        <dbReference type="SAM" id="MobiDB-lite"/>
    </source>
</evidence>
<evidence type="ECO:0000313" key="3">
    <source>
        <dbReference type="Proteomes" id="UP000789524"/>
    </source>
</evidence>
<dbReference type="Proteomes" id="UP000789524">
    <property type="component" value="Unassembled WGS sequence"/>
</dbReference>
<protein>
    <submittedName>
        <fullName evidence="2">(African queen) hypothetical protein</fullName>
    </submittedName>
</protein>
<dbReference type="OrthoDB" id="6629625at2759"/>
<dbReference type="AlphaFoldDB" id="A0A8J2QKR2"/>
<name>A0A8J2QKR2_9NEOP</name>